<dbReference type="Proteomes" id="UP000054928">
    <property type="component" value="Unassembled WGS sequence"/>
</dbReference>
<dbReference type="RefSeq" id="XP_036263425.1">
    <property type="nucleotide sequence ID" value="XM_036407174.1"/>
</dbReference>
<dbReference type="EMBL" id="CCYD01002864">
    <property type="protein sequence ID" value="CEG47801.1"/>
    <property type="molecule type" value="Genomic_DNA"/>
</dbReference>
<reference evidence="2" key="1">
    <citation type="submission" date="2014-09" db="EMBL/GenBank/DDBJ databases">
        <authorList>
            <person name="Sharma Rahul"/>
            <person name="Thines Marco"/>
        </authorList>
    </citation>
    <scope>NUCLEOTIDE SEQUENCE [LARGE SCALE GENOMIC DNA]</scope>
</reference>
<dbReference type="GeneID" id="59052883"/>
<evidence type="ECO:0000313" key="2">
    <source>
        <dbReference type="Proteomes" id="UP000054928"/>
    </source>
</evidence>
<keyword evidence="2" id="KW-1185">Reference proteome</keyword>
<sequence>MRDTFPRPTLCGSGDIKVTLVPTFVWASRCNKSACWIQLHIPFGLIYKDGDLTYGQQCVYSFIYMRTLRM</sequence>
<dbReference type="AlphaFoldDB" id="A0A0P1B2I2"/>
<name>A0A0P1B2I2_PLAHL</name>
<evidence type="ECO:0000313" key="1">
    <source>
        <dbReference type="EMBL" id="CEG47801.1"/>
    </source>
</evidence>
<proteinExistence type="predicted"/>
<accession>A0A0P1B2I2</accession>
<organism evidence="1 2">
    <name type="scientific">Plasmopara halstedii</name>
    <name type="common">Downy mildew of sunflower</name>
    <dbReference type="NCBI Taxonomy" id="4781"/>
    <lineage>
        <taxon>Eukaryota</taxon>
        <taxon>Sar</taxon>
        <taxon>Stramenopiles</taxon>
        <taxon>Oomycota</taxon>
        <taxon>Peronosporomycetes</taxon>
        <taxon>Peronosporales</taxon>
        <taxon>Peronosporaceae</taxon>
        <taxon>Plasmopara</taxon>
    </lineage>
</organism>
<protein>
    <submittedName>
        <fullName evidence="1">Uncharacterized protein</fullName>
    </submittedName>
</protein>